<dbReference type="PANTHER" id="PTHR31528">
    <property type="entry name" value="4-AMINO-5-HYDROXYMETHYL-2-METHYLPYRIMIDINE PHOSPHATE SYNTHASE THI11-RELATED"/>
    <property type="match status" value="1"/>
</dbReference>
<dbReference type="InterPro" id="IPR027939">
    <property type="entry name" value="NMT1/THI5"/>
</dbReference>
<evidence type="ECO:0000256" key="1">
    <source>
        <dbReference type="SAM" id="SignalP"/>
    </source>
</evidence>
<evidence type="ECO:0000313" key="3">
    <source>
        <dbReference type="EMBL" id="CAG7622575.1"/>
    </source>
</evidence>
<evidence type="ECO:0000259" key="2">
    <source>
        <dbReference type="Pfam" id="PF09084"/>
    </source>
</evidence>
<feature type="chain" id="PRO_5045947838" evidence="1">
    <location>
        <begin position="20"/>
        <end position="336"/>
    </location>
</feature>
<dbReference type="PANTHER" id="PTHR31528:SF3">
    <property type="entry name" value="THIAMINE BIOSYNTHESIS PROTEIN HI_0357-RELATED"/>
    <property type="match status" value="1"/>
</dbReference>
<comment type="caution">
    <text evidence="3">The sequence shown here is derived from an EMBL/GenBank/DDBJ whole genome shotgun (WGS) entry which is preliminary data.</text>
</comment>
<keyword evidence="1" id="KW-0732">Signal</keyword>
<name>A0ABN7TGZ9_9BACL</name>
<organism evidence="3 4">
    <name type="scientific">Paenibacillus allorhizosphaerae</name>
    <dbReference type="NCBI Taxonomy" id="2849866"/>
    <lineage>
        <taxon>Bacteria</taxon>
        <taxon>Bacillati</taxon>
        <taxon>Bacillota</taxon>
        <taxon>Bacilli</taxon>
        <taxon>Bacillales</taxon>
        <taxon>Paenibacillaceae</taxon>
        <taxon>Paenibacillus</taxon>
    </lineage>
</organism>
<dbReference type="EMBL" id="CAJVCE010000002">
    <property type="protein sequence ID" value="CAG7622575.1"/>
    <property type="molecule type" value="Genomic_DNA"/>
</dbReference>
<sequence>MKIVFRIHFAFRIIFSALAFLLLTAHTSCEEVKPRQWNDPIPMALTLGEPPHSIHTPFIAAQFQNYYKKSGLKVKIDLAPNTRESLKRVAEGTSYFALVDQAQLIAARVDNLPVVSVAAVIPSDLHAVIAAEGVISSPKELEKMKVGYSGDATEQAVVKAMVESAGGDGSKVQFVNVGSDGIDALLQHKVSALSKASVYRDLLLLDKNGFKAKTFEPVKYGVPAIGGMFLVTSEDHAKNNKLPIKAFIESVRKGEEYTRDNTEKASVMLISQESTELPLEGKTELASLQLLLPFMTADKGSYEPQTAEQWKMVSDWMYKQGIISKSVDPKEAYTNL</sequence>
<dbReference type="InterPro" id="IPR015168">
    <property type="entry name" value="SsuA/THI5"/>
</dbReference>
<dbReference type="Proteomes" id="UP000730618">
    <property type="component" value="Unassembled WGS sequence"/>
</dbReference>
<protein>
    <submittedName>
        <fullName evidence="3">Formylaminopyrimidine-binding protein</fullName>
    </submittedName>
</protein>
<keyword evidence="4" id="KW-1185">Reference proteome</keyword>
<reference evidence="3 4" key="1">
    <citation type="submission" date="2021-06" db="EMBL/GenBank/DDBJ databases">
        <authorList>
            <person name="Criscuolo A."/>
        </authorList>
    </citation>
    <scope>NUCLEOTIDE SEQUENCE [LARGE SCALE GENOMIC DNA]</scope>
    <source>
        <strain evidence="4">CIP 111802</strain>
    </source>
</reference>
<dbReference type="RefSeq" id="WP_218097210.1">
    <property type="nucleotide sequence ID" value="NZ_CAJVCE010000002.1"/>
</dbReference>
<proteinExistence type="predicted"/>
<feature type="domain" description="SsuA/THI5-like" evidence="2">
    <location>
        <begin position="55"/>
        <end position="265"/>
    </location>
</feature>
<dbReference type="Pfam" id="PF09084">
    <property type="entry name" value="NMT1"/>
    <property type="match status" value="1"/>
</dbReference>
<accession>A0ABN7TGZ9</accession>
<gene>
    <name evidence="3" type="primary">thiY</name>
    <name evidence="3" type="ORF">PAECIP111802_00843</name>
</gene>
<feature type="signal peptide" evidence="1">
    <location>
        <begin position="1"/>
        <end position="19"/>
    </location>
</feature>
<evidence type="ECO:0000313" key="4">
    <source>
        <dbReference type="Proteomes" id="UP000730618"/>
    </source>
</evidence>